<dbReference type="InterPro" id="IPR029149">
    <property type="entry name" value="Creatin/AminoP/Spt16_N"/>
</dbReference>
<gene>
    <name evidence="8" type="ORF">AYI68_g5258</name>
</gene>
<evidence type="ECO:0000256" key="2">
    <source>
        <dbReference type="ARBA" id="ARBA00008766"/>
    </source>
</evidence>
<keyword evidence="9" id="KW-1185">Reference proteome</keyword>
<evidence type="ECO:0000259" key="6">
    <source>
        <dbReference type="Pfam" id="PF00557"/>
    </source>
</evidence>
<evidence type="ECO:0000256" key="1">
    <source>
        <dbReference type="ARBA" id="ARBA00001936"/>
    </source>
</evidence>
<dbReference type="InterPro" id="IPR052433">
    <property type="entry name" value="X-Pro_dipept-like"/>
</dbReference>
<dbReference type="Pfam" id="PF05195">
    <property type="entry name" value="AMP_N"/>
    <property type="match status" value="1"/>
</dbReference>
<evidence type="ECO:0000313" key="8">
    <source>
        <dbReference type="EMBL" id="OLY80643.1"/>
    </source>
</evidence>
<evidence type="ECO:0000313" key="9">
    <source>
        <dbReference type="Proteomes" id="UP000187455"/>
    </source>
</evidence>
<dbReference type="GO" id="GO:0030145">
    <property type="term" value="F:manganese ion binding"/>
    <property type="evidence" value="ECO:0007669"/>
    <property type="project" value="InterPro"/>
</dbReference>
<dbReference type="GO" id="GO:0005739">
    <property type="term" value="C:mitochondrion"/>
    <property type="evidence" value="ECO:0007669"/>
    <property type="project" value="TreeGrafter"/>
</dbReference>
<dbReference type="SUPFAM" id="SSF55920">
    <property type="entry name" value="Creatinase/aminopeptidase"/>
    <property type="match status" value="1"/>
</dbReference>
<feature type="domain" description="Aminopeptidase P N-terminal" evidence="7">
    <location>
        <begin position="38"/>
        <end position="92"/>
    </location>
</feature>
<dbReference type="InterPro" id="IPR000994">
    <property type="entry name" value="Pept_M24"/>
</dbReference>
<accession>A0A1R0GUS4</accession>
<dbReference type="PANTHER" id="PTHR43226:SF4">
    <property type="entry name" value="XAA-PRO AMINOPEPTIDASE 3"/>
    <property type="match status" value="1"/>
</dbReference>
<dbReference type="AlphaFoldDB" id="A0A1R0GUS4"/>
<organism evidence="8 9">
    <name type="scientific">Smittium mucronatum</name>
    <dbReference type="NCBI Taxonomy" id="133383"/>
    <lineage>
        <taxon>Eukaryota</taxon>
        <taxon>Fungi</taxon>
        <taxon>Fungi incertae sedis</taxon>
        <taxon>Zoopagomycota</taxon>
        <taxon>Kickxellomycotina</taxon>
        <taxon>Harpellomycetes</taxon>
        <taxon>Harpellales</taxon>
        <taxon>Legeriomycetaceae</taxon>
        <taxon>Smittium</taxon>
    </lineage>
</organism>
<dbReference type="PANTHER" id="PTHR43226">
    <property type="entry name" value="XAA-PRO AMINOPEPTIDASE 3"/>
    <property type="match status" value="1"/>
</dbReference>
<keyword evidence="5" id="KW-0464">Manganese</keyword>
<sequence length="416" mass="46036">MQVQKSKDTITSLWTGQPVSSTHSQLLENNEKKTKFSPKGYKTTIFCEQKDHSREVWSGPVNGIEMAVNTFGADEAFPIRNFESSITGSIKNAIANGGNIYSNVELVTKNRAAYISGPYNSETTFNNCLKQLMHSGTSSSYWNIGTQIQKLRLIKSKAEQKLIKHASSVTGFGYNAIFEKCKPGVNQDMLAAAFEYYSKVGAGNKSPLVRSGYVPVFGSGDYALIMHYTQNNLPVQQNQLLLIDAGMEYAEYMSDVSRTIPVSGRYSQSQADLYSTLLQVQEECIKYMYSDSDMSLNDVHMVSESLLMKGLSKLGFSGLSSKELRNILYPHHLSHYLGLNLHDTGDISRSIKLQKGMVVTVEPGVYVPYDDNFPKSFQGMGMRIEDNVIVGDTSDSIQVTTENIPKSISAIEAAMA</sequence>
<dbReference type="Proteomes" id="UP000187455">
    <property type="component" value="Unassembled WGS sequence"/>
</dbReference>
<comment type="similarity">
    <text evidence="2">Belongs to the peptidase M24B family.</text>
</comment>
<evidence type="ECO:0000256" key="5">
    <source>
        <dbReference type="ARBA" id="ARBA00023211"/>
    </source>
</evidence>
<keyword evidence="3" id="KW-0479">Metal-binding</keyword>
<protein>
    <submittedName>
        <fullName evidence="8">Intermediate cleaving peptidase 55</fullName>
    </submittedName>
</protein>
<keyword evidence="4" id="KW-0378">Hydrolase</keyword>
<dbReference type="OrthoDB" id="4215474at2759"/>
<evidence type="ECO:0000256" key="3">
    <source>
        <dbReference type="ARBA" id="ARBA00022723"/>
    </source>
</evidence>
<comment type="cofactor">
    <cofactor evidence="1">
        <name>Mn(2+)</name>
        <dbReference type="ChEBI" id="CHEBI:29035"/>
    </cofactor>
</comment>
<dbReference type="GO" id="GO:0070006">
    <property type="term" value="F:metalloaminopeptidase activity"/>
    <property type="evidence" value="ECO:0007669"/>
    <property type="project" value="InterPro"/>
</dbReference>
<name>A0A1R0GUS4_9FUNG</name>
<dbReference type="InterPro" id="IPR007865">
    <property type="entry name" value="Aminopep_P_N"/>
</dbReference>
<reference evidence="8 9" key="1">
    <citation type="journal article" date="2016" name="Mol. Biol. Evol.">
        <title>Genome-Wide Survey of Gut Fungi (Harpellales) Reveals the First Horizontally Transferred Ubiquitin Gene from a Mosquito Host.</title>
        <authorList>
            <person name="Wang Y."/>
            <person name="White M.M."/>
            <person name="Kvist S."/>
            <person name="Moncalvo J.M."/>
        </authorList>
    </citation>
    <scope>NUCLEOTIDE SEQUENCE [LARGE SCALE GENOMIC DNA]</scope>
    <source>
        <strain evidence="8 9">ALG-7-W6</strain>
    </source>
</reference>
<dbReference type="STRING" id="133383.A0A1R0GUS4"/>
<evidence type="ECO:0000256" key="4">
    <source>
        <dbReference type="ARBA" id="ARBA00022801"/>
    </source>
</evidence>
<dbReference type="Gene3D" id="3.40.350.10">
    <property type="entry name" value="Creatinase/prolidase N-terminal domain"/>
    <property type="match status" value="1"/>
</dbReference>
<proteinExistence type="inferred from homology"/>
<feature type="domain" description="Peptidase M24" evidence="6">
    <location>
        <begin position="162"/>
        <end position="391"/>
    </location>
</feature>
<dbReference type="Pfam" id="PF00557">
    <property type="entry name" value="Peptidase_M24"/>
    <property type="match status" value="1"/>
</dbReference>
<dbReference type="InterPro" id="IPR036005">
    <property type="entry name" value="Creatinase/aminopeptidase-like"/>
</dbReference>
<dbReference type="GO" id="GO:0006508">
    <property type="term" value="P:proteolysis"/>
    <property type="evidence" value="ECO:0007669"/>
    <property type="project" value="TreeGrafter"/>
</dbReference>
<comment type="caution">
    <text evidence="8">The sequence shown here is derived from an EMBL/GenBank/DDBJ whole genome shotgun (WGS) entry which is preliminary data.</text>
</comment>
<dbReference type="EMBL" id="LSSL01003291">
    <property type="protein sequence ID" value="OLY80643.1"/>
    <property type="molecule type" value="Genomic_DNA"/>
</dbReference>
<dbReference type="SUPFAM" id="SSF53092">
    <property type="entry name" value="Creatinase/prolidase N-terminal domain"/>
    <property type="match status" value="1"/>
</dbReference>
<dbReference type="Gene3D" id="3.90.230.10">
    <property type="entry name" value="Creatinase/methionine aminopeptidase superfamily"/>
    <property type="match status" value="1"/>
</dbReference>
<evidence type="ECO:0000259" key="7">
    <source>
        <dbReference type="Pfam" id="PF05195"/>
    </source>
</evidence>